<gene>
    <name evidence="3" type="ORF">DES47_1018</name>
</gene>
<dbReference type="Proteomes" id="UP000295361">
    <property type="component" value="Unassembled WGS sequence"/>
</dbReference>
<proteinExistence type="predicted"/>
<keyword evidence="4" id="KW-1185">Reference proteome</keyword>
<dbReference type="InterPro" id="IPR013424">
    <property type="entry name" value="Ice-binding_C"/>
</dbReference>
<dbReference type="RefSeq" id="WP_133698637.1">
    <property type="nucleotide sequence ID" value="NZ_SNXS01000001.1"/>
</dbReference>
<name>A0A4R6QTC6_9BURK</name>
<feature type="signal peptide" evidence="1">
    <location>
        <begin position="1"/>
        <end position="23"/>
    </location>
</feature>
<evidence type="ECO:0000313" key="4">
    <source>
        <dbReference type="Proteomes" id="UP000295361"/>
    </source>
</evidence>
<sequence>MTKKFVVTTLALAALAAAIPAQAALTVGNAASTYTQSFDSLSNTAGAPVAWVNDSTIAGWSLFIANGTAAPSYVVNDGGTSVSSFQSYGSAGSAERALGSQANNNTYFGAASGAVAGHIAVAIKNTGSDRTGFTIAFDGEQWRNNGNATAQTMVMQYGFGSTFASVALWTAPGGNFDWSSPVHTTSLAAVNGNGAGLVTGRGGDVTANWAAGETLWVRWIERNDTGNDHALAIDNVSISVTAVPEPESYALMLAGLAGLALVARRRKQ</sequence>
<organism evidence="3 4">
    <name type="scientific">Roseateles toxinivorans</name>
    <dbReference type="NCBI Taxonomy" id="270368"/>
    <lineage>
        <taxon>Bacteria</taxon>
        <taxon>Pseudomonadati</taxon>
        <taxon>Pseudomonadota</taxon>
        <taxon>Betaproteobacteria</taxon>
        <taxon>Burkholderiales</taxon>
        <taxon>Sphaerotilaceae</taxon>
        <taxon>Roseateles</taxon>
    </lineage>
</organism>
<reference evidence="3 4" key="1">
    <citation type="submission" date="2019-03" db="EMBL/GenBank/DDBJ databases">
        <title>Genomic Encyclopedia of Type Strains, Phase IV (KMG-IV): sequencing the most valuable type-strain genomes for metagenomic binning, comparative biology and taxonomic classification.</title>
        <authorList>
            <person name="Goeker M."/>
        </authorList>
    </citation>
    <scope>NUCLEOTIDE SEQUENCE [LARGE SCALE GENOMIC DNA]</scope>
    <source>
        <strain evidence="3 4">DSM 16998</strain>
    </source>
</reference>
<dbReference type="Pfam" id="PF07589">
    <property type="entry name" value="PEP-CTERM"/>
    <property type="match status" value="1"/>
</dbReference>
<comment type="caution">
    <text evidence="3">The sequence shown here is derived from an EMBL/GenBank/DDBJ whole genome shotgun (WGS) entry which is preliminary data.</text>
</comment>
<evidence type="ECO:0000313" key="3">
    <source>
        <dbReference type="EMBL" id="TDP73962.1"/>
    </source>
</evidence>
<feature type="domain" description="Ice-binding protein C-terminal" evidence="2">
    <location>
        <begin position="242"/>
        <end position="266"/>
    </location>
</feature>
<evidence type="ECO:0000259" key="2">
    <source>
        <dbReference type="Pfam" id="PF07589"/>
    </source>
</evidence>
<protein>
    <submittedName>
        <fullName evidence="3">Putative secreted protein</fullName>
    </submittedName>
</protein>
<dbReference type="NCBIfam" id="TIGR02595">
    <property type="entry name" value="PEP_CTERM"/>
    <property type="match status" value="1"/>
</dbReference>
<dbReference type="EMBL" id="SNXS01000001">
    <property type="protein sequence ID" value="TDP73962.1"/>
    <property type="molecule type" value="Genomic_DNA"/>
</dbReference>
<accession>A0A4R6QTC6</accession>
<feature type="chain" id="PRO_5020485743" evidence="1">
    <location>
        <begin position="24"/>
        <end position="268"/>
    </location>
</feature>
<dbReference type="OrthoDB" id="1465721at2"/>
<dbReference type="AlphaFoldDB" id="A0A4R6QTC6"/>
<keyword evidence="1" id="KW-0732">Signal</keyword>
<dbReference type="InParanoid" id="A0A4R6QTC6"/>
<evidence type="ECO:0000256" key="1">
    <source>
        <dbReference type="SAM" id="SignalP"/>
    </source>
</evidence>